<protein>
    <submittedName>
        <fullName evidence="1">Uncharacterized protein</fullName>
    </submittedName>
</protein>
<dbReference type="RefSeq" id="WP_406336440.1">
    <property type="nucleotide sequence ID" value="NZ_CP108188.1"/>
</dbReference>
<evidence type="ECO:0000313" key="2">
    <source>
        <dbReference type="Proteomes" id="UP001622594"/>
    </source>
</evidence>
<accession>A0ABZ1LJH6</accession>
<reference evidence="1 2" key="1">
    <citation type="submission" date="2022-10" db="EMBL/GenBank/DDBJ databases">
        <title>The complete genomes of actinobacterial strains from the NBC collection.</title>
        <authorList>
            <person name="Joergensen T.S."/>
            <person name="Alvarez Arevalo M."/>
            <person name="Sterndorff E.B."/>
            <person name="Faurdal D."/>
            <person name="Vuksanovic O."/>
            <person name="Mourched A.-S."/>
            <person name="Charusanti P."/>
            <person name="Shaw S."/>
            <person name="Blin K."/>
            <person name="Weber T."/>
        </authorList>
    </citation>
    <scope>NUCLEOTIDE SEQUENCE [LARGE SCALE GENOMIC DNA]</scope>
    <source>
        <strain evidence="1 2">NBC_00123</strain>
    </source>
</reference>
<evidence type="ECO:0000313" key="1">
    <source>
        <dbReference type="EMBL" id="WTR73646.1"/>
    </source>
</evidence>
<proteinExistence type="predicted"/>
<keyword evidence="2" id="KW-1185">Reference proteome</keyword>
<name>A0ABZ1LJH6_9ACTN</name>
<dbReference type="Proteomes" id="UP001622594">
    <property type="component" value="Chromosome"/>
</dbReference>
<sequence length="152" mass="16759">MDTCSRGGGRNYLDQNAPEQPVLSCMMRLHLYFAVDRPVPEVLQDLRSMKTPAKWSGGSIDSALRYYENKTYETSHAYPPSIGSLTGGERLAWDAPGDNVKARALEPCPGRKVVLGTCVSDPADLTLAGMRERPGTLFEWTLTAGYHEMYGT</sequence>
<gene>
    <name evidence="1" type="ORF">OG814_32335</name>
</gene>
<dbReference type="EMBL" id="CP108188">
    <property type="protein sequence ID" value="WTR73646.1"/>
    <property type="molecule type" value="Genomic_DNA"/>
</dbReference>
<organism evidence="1 2">
    <name type="scientific">Streptomyces zaomyceticus</name>
    <dbReference type="NCBI Taxonomy" id="68286"/>
    <lineage>
        <taxon>Bacteria</taxon>
        <taxon>Bacillati</taxon>
        <taxon>Actinomycetota</taxon>
        <taxon>Actinomycetes</taxon>
        <taxon>Kitasatosporales</taxon>
        <taxon>Streptomycetaceae</taxon>
        <taxon>Streptomyces</taxon>
    </lineage>
</organism>